<gene>
    <name evidence="1" type="ORF">DW888_15970</name>
</gene>
<evidence type="ECO:0000313" key="2">
    <source>
        <dbReference type="Proteomes" id="UP000284379"/>
    </source>
</evidence>
<evidence type="ECO:0008006" key="3">
    <source>
        <dbReference type="Google" id="ProtNLM"/>
    </source>
</evidence>
<dbReference type="RefSeq" id="WP_147351281.1">
    <property type="nucleotide sequence ID" value="NZ_CABJFV010000016.1"/>
</dbReference>
<name>A0A413VIF2_9BACE</name>
<dbReference type="CDD" id="cd13121">
    <property type="entry name" value="BF2867_like_C"/>
    <property type="match status" value="1"/>
</dbReference>
<protein>
    <recommendedName>
        <fullName evidence="3">Fibrobacter succinogenes major paralogous domain-containing protein</fullName>
    </recommendedName>
</protein>
<dbReference type="EMBL" id="QSGO01000016">
    <property type="protein sequence ID" value="RHB33351.1"/>
    <property type="molecule type" value="Genomic_DNA"/>
</dbReference>
<proteinExistence type="predicted"/>
<reference evidence="1 2" key="1">
    <citation type="submission" date="2018-08" db="EMBL/GenBank/DDBJ databases">
        <title>A genome reference for cultivated species of the human gut microbiota.</title>
        <authorList>
            <person name="Zou Y."/>
            <person name="Xue W."/>
            <person name="Luo G."/>
        </authorList>
    </citation>
    <scope>NUCLEOTIDE SEQUENCE [LARGE SCALE GENOMIC DNA]</scope>
    <source>
        <strain evidence="1 2">AM40-30BH</strain>
    </source>
</reference>
<comment type="caution">
    <text evidence="1">The sequence shown here is derived from an EMBL/GenBank/DDBJ whole genome shotgun (WGS) entry which is preliminary data.</text>
</comment>
<evidence type="ECO:0000313" key="1">
    <source>
        <dbReference type="EMBL" id="RHB33351.1"/>
    </source>
</evidence>
<dbReference type="Proteomes" id="UP000284379">
    <property type="component" value="Unassembled WGS sequence"/>
</dbReference>
<sequence length="516" mass="56301">MKSLYQTVKHVSIVVVLSIFLFLLSSCTQDDYNSFGMGESGYIYTGELIPVTIGNVGIEYFGNGAVTRSGETKVMSIYREPLDDDYDFVTEVESVPESEQPVTRGNLGNTIRFRILAYKNNVVSTANYVGQADYYINGTGGIPALVSGSKALLIRPGSYKFVCYSFNTNSLTTFVGTSATTIPVTHGQDFLSCVLDNVNVNIEDGGQFTLPTINFRRMCSQLQIIVNSTNGENITACSARVTGLNSNQNYTIGTAELPATGTGGTANVSWSSLPASIANSNFQCILPNNSRTITISLTFTIGGTAYSNKTFTLANRVFVGGSNYKVIASVKKNYVIIDGFNYKVAMGNVIKVGNTYKMQATQGNYSGVWNGGDYFNWACNDPSNYSYKATSFSVDVCKNIGSQWRTPNQTEMQQFANCKKVKGNYPGTNRGTVLGDYYGTSSAPEALRKDNFVFLPFMGWRTQNSTSMTDVGSVGDYWTSTITTKYAMRLHSFGGNNNLGENMRNRGMGIRCIANK</sequence>
<organism evidence="1 2">
    <name type="scientific">Bacteroides nordii</name>
    <dbReference type="NCBI Taxonomy" id="291645"/>
    <lineage>
        <taxon>Bacteria</taxon>
        <taxon>Pseudomonadati</taxon>
        <taxon>Bacteroidota</taxon>
        <taxon>Bacteroidia</taxon>
        <taxon>Bacteroidales</taxon>
        <taxon>Bacteroidaceae</taxon>
        <taxon>Bacteroides</taxon>
    </lineage>
</organism>
<dbReference type="PROSITE" id="PS51257">
    <property type="entry name" value="PROKAR_LIPOPROTEIN"/>
    <property type="match status" value="1"/>
</dbReference>
<accession>A0A413VIF2</accession>
<dbReference type="AlphaFoldDB" id="A0A413VIF2"/>